<dbReference type="AlphaFoldDB" id="A0A419HSD9"/>
<comment type="caution">
    <text evidence="2">The sequence shown here is derived from an EMBL/GenBank/DDBJ whole genome shotgun (WGS) entry which is preliminary data.</text>
</comment>
<feature type="domain" description="Methyltransferase" evidence="1">
    <location>
        <begin position="45"/>
        <end position="134"/>
    </location>
</feature>
<dbReference type="InterPro" id="IPR029063">
    <property type="entry name" value="SAM-dependent_MTases_sf"/>
</dbReference>
<dbReference type="InterPro" id="IPR041698">
    <property type="entry name" value="Methyltransf_25"/>
</dbReference>
<reference evidence="2 3" key="1">
    <citation type="submission" date="2018-09" db="EMBL/GenBank/DDBJ databases">
        <title>YIM PH 21725 draft genome.</title>
        <authorList>
            <person name="Miao C."/>
        </authorList>
    </citation>
    <scope>NUCLEOTIDE SEQUENCE [LARGE SCALE GENOMIC DNA]</scope>
    <source>
        <strain evidence="3">YIM PH21725</strain>
    </source>
</reference>
<dbReference type="EMBL" id="QZFV01000120">
    <property type="protein sequence ID" value="RJQ79567.1"/>
    <property type="molecule type" value="Genomic_DNA"/>
</dbReference>
<dbReference type="OrthoDB" id="189743at2"/>
<keyword evidence="2" id="KW-0808">Transferase</keyword>
<evidence type="ECO:0000313" key="3">
    <source>
        <dbReference type="Proteomes" id="UP000285112"/>
    </source>
</evidence>
<sequence length="247" mass="26990">MNLAEHNIAYRRPDLYDALTRDSTTAATCQRLIDQYGTTGSAGRILDLGCGTARDLAAFAGSHDRVGVDLQPALIAYARDQHPELDLRVGDLRTIRLGRAFDTILCLGNTLAYLHPNDEIRAAFATFAAHADPGTLLIIVTQTAPTLIAAPTRSRVETAGIHAEVSTEHSWDARTQIATVHRTWRLDNGATETDRIQRRVLFPRELELYATLAGFLPAALFTDPRNHAGPLNGSTGHFIARYNPTAP</sequence>
<dbReference type="GO" id="GO:0032259">
    <property type="term" value="P:methylation"/>
    <property type="evidence" value="ECO:0007669"/>
    <property type="project" value="UniProtKB-KW"/>
</dbReference>
<protein>
    <submittedName>
        <fullName evidence="2">Class I SAM-dependent methyltransferase</fullName>
    </submittedName>
</protein>
<dbReference type="Gene3D" id="2.20.130.10">
    <property type="entry name" value="CAC2371-like domains"/>
    <property type="match status" value="1"/>
</dbReference>
<dbReference type="SUPFAM" id="SSF53335">
    <property type="entry name" value="S-adenosyl-L-methionine-dependent methyltransferases"/>
    <property type="match status" value="1"/>
</dbReference>
<evidence type="ECO:0000259" key="1">
    <source>
        <dbReference type="Pfam" id="PF13649"/>
    </source>
</evidence>
<evidence type="ECO:0000313" key="2">
    <source>
        <dbReference type="EMBL" id="RJQ79567.1"/>
    </source>
</evidence>
<organism evidence="2 3">
    <name type="scientific">Amycolatopsis panacis</name>
    <dbReference type="NCBI Taxonomy" id="2340917"/>
    <lineage>
        <taxon>Bacteria</taxon>
        <taxon>Bacillati</taxon>
        <taxon>Actinomycetota</taxon>
        <taxon>Actinomycetes</taxon>
        <taxon>Pseudonocardiales</taxon>
        <taxon>Pseudonocardiaceae</taxon>
        <taxon>Amycolatopsis</taxon>
    </lineage>
</organism>
<dbReference type="CDD" id="cd02440">
    <property type="entry name" value="AdoMet_MTases"/>
    <property type="match status" value="1"/>
</dbReference>
<keyword evidence="2" id="KW-0489">Methyltransferase</keyword>
<dbReference type="Gene3D" id="3.40.50.150">
    <property type="entry name" value="Vaccinia Virus protein VP39"/>
    <property type="match status" value="1"/>
</dbReference>
<name>A0A419HSD9_9PSEU</name>
<keyword evidence="3" id="KW-1185">Reference proteome</keyword>
<dbReference type="RefSeq" id="WP_120025996.1">
    <property type="nucleotide sequence ID" value="NZ_QZFV01000120.1"/>
</dbReference>
<dbReference type="GO" id="GO:0008168">
    <property type="term" value="F:methyltransferase activity"/>
    <property type="evidence" value="ECO:0007669"/>
    <property type="project" value="UniProtKB-KW"/>
</dbReference>
<dbReference type="Pfam" id="PF13649">
    <property type="entry name" value="Methyltransf_25"/>
    <property type="match status" value="1"/>
</dbReference>
<dbReference type="Proteomes" id="UP000285112">
    <property type="component" value="Unassembled WGS sequence"/>
</dbReference>
<gene>
    <name evidence="2" type="ORF">D5S19_25930</name>
</gene>
<accession>A0A419HSD9</accession>
<proteinExistence type="predicted"/>